<feature type="region of interest" description="Disordered" evidence="1">
    <location>
        <begin position="1"/>
        <end position="20"/>
    </location>
</feature>
<proteinExistence type="predicted"/>
<dbReference type="EMBL" id="ML210170">
    <property type="protein sequence ID" value="TFK26898.1"/>
    <property type="molecule type" value="Genomic_DNA"/>
</dbReference>
<evidence type="ECO:0000313" key="2">
    <source>
        <dbReference type="EMBL" id="TFK26898.1"/>
    </source>
</evidence>
<reference evidence="2 3" key="1">
    <citation type="journal article" date="2019" name="Nat. Ecol. Evol.">
        <title>Megaphylogeny resolves global patterns of mushroom evolution.</title>
        <authorList>
            <person name="Varga T."/>
            <person name="Krizsan K."/>
            <person name="Foldi C."/>
            <person name="Dima B."/>
            <person name="Sanchez-Garcia M."/>
            <person name="Sanchez-Ramirez S."/>
            <person name="Szollosi G.J."/>
            <person name="Szarkandi J.G."/>
            <person name="Papp V."/>
            <person name="Albert L."/>
            <person name="Andreopoulos W."/>
            <person name="Angelini C."/>
            <person name="Antonin V."/>
            <person name="Barry K.W."/>
            <person name="Bougher N.L."/>
            <person name="Buchanan P."/>
            <person name="Buyck B."/>
            <person name="Bense V."/>
            <person name="Catcheside P."/>
            <person name="Chovatia M."/>
            <person name="Cooper J."/>
            <person name="Damon W."/>
            <person name="Desjardin D."/>
            <person name="Finy P."/>
            <person name="Geml J."/>
            <person name="Haridas S."/>
            <person name="Hughes K."/>
            <person name="Justo A."/>
            <person name="Karasinski D."/>
            <person name="Kautmanova I."/>
            <person name="Kiss B."/>
            <person name="Kocsube S."/>
            <person name="Kotiranta H."/>
            <person name="LaButti K.M."/>
            <person name="Lechner B.E."/>
            <person name="Liimatainen K."/>
            <person name="Lipzen A."/>
            <person name="Lukacs Z."/>
            <person name="Mihaltcheva S."/>
            <person name="Morgado L.N."/>
            <person name="Niskanen T."/>
            <person name="Noordeloos M.E."/>
            <person name="Ohm R.A."/>
            <person name="Ortiz-Santana B."/>
            <person name="Ovrebo C."/>
            <person name="Racz N."/>
            <person name="Riley R."/>
            <person name="Savchenko A."/>
            <person name="Shiryaev A."/>
            <person name="Soop K."/>
            <person name="Spirin V."/>
            <person name="Szebenyi C."/>
            <person name="Tomsovsky M."/>
            <person name="Tulloss R.E."/>
            <person name="Uehling J."/>
            <person name="Grigoriev I.V."/>
            <person name="Vagvolgyi C."/>
            <person name="Papp T."/>
            <person name="Martin F.M."/>
            <person name="Miettinen O."/>
            <person name="Hibbett D.S."/>
            <person name="Nagy L.G."/>
        </authorList>
    </citation>
    <scope>NUCLEOTIDE SEQUENCE [LARGE SCALE GENOMIC DNA]</scope>
    <source>
        <strain evidence="2 3">CBS 121175</strain>
    </source>
</reference>
<evidence type="ECO:0000256" key="1">
    <source>
        <dbReference type="SAM" id="MobiDB-lite"/>
    </source>
</evidence>
<organism evidence="2 3">
    <name type="scientific">Coprinopsis marcescibilis</name>
    <name type="common">Agaric fungus</name>
    <name type="synonym">Psathyrella marcescibilis</name>
    <dbReference type="NCBI Taxonomy" id="230819"/>
    <lineage>
        <taxon>Eukaryota</taxon>
        <taxon>Fungi</taxon>
        <taxon>Dikarya</taxon>
        <taxon>Basidiomycota</taxon>
        <taxon>Agaricomycotina</taxon>
        <taxon>Agaricomycetes</taxon>
        <taxon>Agaricomycetidae</taxon>
        <taxon>Agaricales</taxon>
        <taxon>Agaricineae</taxon>
        <taxon>Psathyrellaceae</taxon>
        <taxon>Coprinopsis</taxon>
    </lineage>
</organism>
<accession>A0A5C3L2H0</accession>
<dbReference type="AlphaFoldDB" id="A0A5C3L2H0"/>
<gene>
    <name evidence="2" type="ORF">FA15DRAFT_251781</name>
</gene>
<dbReference type="Proteomes" id="UP000307440">
    <property type="component" value="Unassembled WGS sequence"/>
</dbReference>
<evidence type="ECO:0000313" key="3">
    <source>
        <dbReference type="Proteomes" id="UP000307440"/>
    </source>
</evidence>
<protein>
    <submittedName>
        <fullName evidence="2">Uncharacterized protein</fullName>
    </submittedName>
</protein>
<feature type="compositionally biased region" description="Basic and acidic residues" evidence="1">
    <location>
        <begin position="1"/>
        <end position="15"/>
    </location>
</feature>
<keyword evidence="3" id="KW-1185">Reference proteome</keyword>
<name>A0A5C3L2H0_COPMA</name>
<sequence length="225" mass="25530">MQGRREWRGARDRSRSRNLPRRSTQTCTLFYVLGNGGIGIGKCAVAASRRRGKGGRHRTKVAAHARYHRPLRCSKIGSCALSAIFGNRIWLGQPLALNRKFGWYNSDGTRDSIQMTRPSRARTTRTFQRILQPSFFFSFLFRLPRCPRISDPAPHVSCLSSVPFVYDNVQIGRTITRERDHLVPPGDSGTDMALRPTGAVLSDRQKVINVILTRPRHDRECNVRS</sequence>